<accession>A0A0C9XWE3</accession>
<evidence type="ECO:0000313" key="3">
    <source>
        <dbReference type="Proteomes" id="UP000054477"/>
    </source>
</evidence>
<reference evidence="3" key="2">
    <citation type="submission" date="2015-01" db="EMBL/GenBank/DDBJ databases">
        <title>Evolutionary Origins and Diversification of the Mycorrhizal Mutualists.</title>
        <authorList>
            <consortium name="DOE Joint Genome Institute"/>
            <consortium name="Mycorrhizal Genomics Consortium"/>
            <person name="Kohler A."/>
            <person name="Kuo A."/>
            <person name="Nagy L.G."/>
            <person name="Floudas D."/>
            <person name="Copeland A."/>
            <person name="Barry K.W."/>
            <person name="Cichocki N."/>
            <person name="Veneault-Fourrey C."/>
            <person name="LaButti K."/>
            <person name="Lindquist E.A."/>
            <person name="Lipzen A."/>
            <person name="Lundell T."/>
            <person name="Morin E."/>
            <person name="Murat C."/>
            <person name="Riley R."/>
            <person name="Ohm R."/>
            <person name="Sun H."/>
            <person name="Tunlid A."/>
            <person name="Henrissat B."/>
            <person name="Grigoriev I.V."/>
            <person name="Hibbett D.S."/>
            <person name="Martin F."/>
        </authorList>
    </citation>
    <scope>NUCLEOTIDE SEQUENCE [LARGE SCALE GENOMIC DNA]</scope>
    <source>
        <strain evidence="3">LaAM-08-1</strain>
    </source>
</reference>
<feature type="compositionally biased region" description="Polar residues" evidence="1">
    <location>
        <begin position="69"/>
        <end position="91"/>
    </location>
</feature>
<organism evidence="2 3">
    <name type="scientific">Laccaria amethystina LaAM-08-1</name>
    <dbReference type="NCBI Taxonomy" id="1095629"/>
    <lineage>
        <taxon>Eukaryota</taxon>
        <taxon>Fungi</taxon>
        <taxon>Dikarya</taxon>
        <taxon>Basidiomycota</taxon>
        <taxon>Agaricomycotina</taxon>
        <taxon>Agaricomycetes</taxon>
        <taxon>Agaricomycetidae</taxon>
        <taxon>Agaricales</taxon>
        <taxon>Agaricineae</taxon>
        <taxon>Hydnangiaceae</taxon>
        <taxon>Laccaria</taxon>
    </lineage>
</organism>
<dbReference type="STRING" id="1095629.A0A0C9XWE3"/>
<dbReference type="HOGENOM" id="CLU_006058_0_1_1"/>
<keyword evidence="3" id="KW-1185">Reference proteome</keyword>
<dbReference type="PANTHER" id="PTHR33050:SF7">
    <property type="entry name" value="RIBONUCLEASE H"/>
    <property type="match status" value="1"/>
</dbReference>
<feature type="non-terminal residue" evidence="2">
    <location>
        <position position="1"/>
    </location>
</feature>
<dbReference type="Proteomes" id="UP000054477">
    <property type="component" value="Unassembled WGS sequence"/>
</dbReference>
<evidence type="ECO:0000313" key="2">
    <source>
        <dbReference type="EMBL" id="KIK05904.1"/>
    </source>
</evidence>
<proteinExistence type="predicted"/>
<evidence type="ECO:0000256" key="1">
    <source>
        <dbReference type="SAM" id="MobiDB-lite"/>
    </source>
</evidence>
<dbReference type="OrthoDB" id="198652at2759"/>
<dbReference type="PANTHER" id="PTHR33050">
    <property type="entry name" value="REVERSE TRANSCRIPTASE DOMAIN-CONTAINING PROTEIN"/>
    <property type="match status" value="1"/>
</dbReference>
<dbReference type="InterPro" id="IPR043502">
    <property type="entry name" value="DNA/RNA_pol_sf"/>
</dbReference>
<name>A0A0C9XWE3_9AGAR</name>
<dbReference type="AlphaFoldDB" id="A0A0C9XWE3"/>
<protein>
    <recommendedName>
        <fullName evidence="4">Reverse transcriptase domain-containing protein</fullName>
    </recommendedName>
</protein>
<gene>
    <name evidence="2" type="ORF">K443DRAFT_51347</name>
</gene>
<reference evidence="2 3" key="1">
    <citation type="submission" date="2014-04" db="EMBL/GenBank/DDBJ databases">
        <authorList>
            <consortium name="DOE Joint Genome Institute"/>
            <person name="Kuo A."/>
            <person name="Kohler A."/>
            <person name="Nagy L.G."/>
            <person name="Floudas D."/>
            <person name="Copeland A."/>
            <person name="Barry K.W."/>
            <person name="Cichocki N."/>
            <person name="Veneault-Fourrey C."/>
            <person name="LaButti K."/>
            <person name="Lindquist E.A."/>
            <person name="Lipzen A."/>
            <person name="Lundell T."/>
            <person name="Morin E."/>
            <person name="Murat C."/>
            <person name="Sun H."/>
            <person name="Tunlid A."/>
            <person name="Henrissat B."/>
            <person name="Grigoriev I.V."/>
            <person name="Hibbett D.S."/>
            <person name="Martin F."/>
            <person name="Nordberg H.P."/>
            <person name="Cantor M.N."/>
            <person name="Hua S.X."/>
        </authorList>
    </citation>
    <scope>NUCLEOTIDE SEQUENCE [LARGE SCALE GENOMIC DNA]</scope>
    <source>
        <strain evidence="2 3">LaAM-08-1</strain>
    </source>
</reference>
<feature type="region of interest" description="Disordered" evidence="1">
    <location>
        <begin position="64"/>
        <end position="92"/>
    </location>
</feature>
<dbReference type="InterPro" id="IPR052055">
    <property type="entry name" value="Hepadnavirus_pol/RT"/>
</dbReference>
<sequence>SPAVNGTISSRDKLSTSMQCSHHCTIFLLLKRTLDTWEQLKSPLAEQSLPKGSKRGFFSAYPLGMPQSKRPNSLSLTGKTNSENTGSTSKVISLPKSPLLTAESSFMTLQSEMRSGVGRTPYSPTHIDSPGSTLPLLCPMESNLVTPEHLQSGQAVKQARPKYATDSTLSMDAETQPTIAVSNTLAKNVNALVTEKNNVIAKRELAHELCPKYLRYNLWEGGSHFLPSSADWTEAASPLPPVPTSELANPIVTKTIKENPHLFDIVTPIFVDRFENLLESHPNQPFVKSVCRGLREGFWPWADTHFGEYPDTLDLSLPEPTDEWEAQFLQDQRDHEVFKGRFSQPFGTKLLPGMYCMPIFVVPKIRNSPDLRMVTHQSTGNFSLNSMIPHEEIIGYPLNNLQHLGEFLLSMHEQMPNSPHILFKSDIAEAYHLLPIHPYWQIKQVNRIGNDLHVDRNNTFGGHASGCNWITFMALVSWIAKKKRNIELLGTYSDDSFGPDLSDNLTFYPPYWKFMPSNQVKLLQLWDEINLPHKESKQLFGPTLTIIGIEVNANALSMTMTPNAISELITAINDFTTTKRRFTLCEWQRLAGWINWSLNVFPLLRPALNNFYAKISDKSAPNKYICVNNAIRADLQWAITHLKHDNRIRLLHQIRWDPSSADITLYCDACLEGMGFWFPDKCISYYSPVPESTMEEHIFYYEALCVLSAIHHATDFLCAP</sequence>
<dbReference type="EMBL" id="KN838556">
    <property type="protein sequence ID" value="KIK05904.1"/>
    <property type="molecule type" value="Genomic_DNA"/>
</dbReference>
<dbReference type="SUPFAM" id="SSF56672">
    <property type="entry name" value="DNA/RNA polymerases"/>
    <property type="match status" value="1"/>
</dbReference>
<evidence type="ECO:0008006" key="4">
    <source>
        <dbReference type="Google" id="ProtNLM"/>
    </source>
</evidence>
<feature type="non-terminal residue" evidence="2">
    <location>
        <position position="720"/>
    </location>
</feature>